<dbReference type="EMBL" id="SJKA01000004">
    <property type="protein sequence ID" value="TCC34911.1"/>
    <property type="molecule type" value="Genomic_DNA"/>
</dbReference>
<dbReference type="CDD" id="cd06171">
    <property type="entry name" value="Sigma70_r4"/>
    <property type="match status" value="1"/>
</dbReference>
<dbReference type="PANTHER" id="PTHR43133">
    <property type="entry name" value="RNA POLYMERASE ECF-TYPE SIGMA FACTO"/>
    <property type="match status" value="1"/>
</dbReference>
<dbReference type="Pfam" id="PF08281">
    <property type="entry name" value="Sigma70_r4_2"/>
    <property type="match status" value="1"/>
</dbReference>
<protein>
    <submittedName>
        <fullName evidence="7">Sigma-70 family RNA polymerase sigma factor</fullName>
    </submittedName>
</protein>
<dbReference type="InterPro" id="IPR007627">
    <property type="entry name" value="RNA_pol_sigma70_r2"/>
</dbReference>
<evidence type="ECO:0000313" key="7">
    <source>
        <dbReference type="EMBL" id="TCC34911.1"/>
    </source>
</evidence>
<dbReference type="Pfam" id="PF04542">
    <property type="entry name" value="Sigma70_r2"/>
    <property type="match status" value="1"/>
</dbReference>
<evidence type="ECO:0000259" key="6">
    <source>
        <dbReference type="Pfam" id="PF08281"/>
    </source>
</evidence>
<evidence type="ECO:0000256" key="2">
    <source>
        <dbReference type="ARBA" id="ARBA00023015"/>
    </source>
</evidence>
<dbReference type="InterPro" id="IPR013249">
    <property type="entry name" value="RNA_pol_sigma70_r4_t2"/>
</dbReference>
<dbReference type="SUPFAM" id="SSF88659">
    <property type="entry name" value="Sigma3 and sigma4 domains of RNA polymerase sigma factors"/>
    <property type="match status" value="1"/>
</dbReference>
<evidence type="ECO:0000259" key="5">
    <source>
        <dbReference type="Pfam" id="PF04542"/>
    </source>
</evidence>
<reference evidence="7 8" key="1">
    <citation type="submission" date="2019-02" db="EMBL/GenBank/DDBJ databases">
        <title>Kribbella capetownensis sp. nov. and Kribbella speibonae sp. nov., isolated from soil.</title>
        <authorList>
            <person name="Curtis S.M."/>
            <person name="Norton I."/>
            <person name="Everest G.J."/>
            <person name="Meyers P.R."/>
        </authorList>
    </citation>
    <scope>NUCLEOTIDE SEQUENCE [LARGE SCALE GENOMIC DNA]</scope>
    <source>
        <strain evidence="7 8">DSM 27082</strain>
    </source>
</reference>
<dbReference type="OrthoDB" id="3777963at2"/>
<evidence type="ECO:0000256" key="1">
    <source>
        <dbReference type="ARBA" id="ARBA00010641"/>
    </source>
</evidence>
<feature type="domain" description="RNA polymerase sigma-70 region 2" evidence="5">
    <location>
        <begin position="27"/>
        <end position="93"/>
    </location>
</feature>
<sequence>MAEQFYGEPTLAERFRDGDSSALSEMYGKYSAPMFVIALKLLGRRDLASDAVQRAFVQAWQAADRFDVSRELQPWLYAITRRAAIDVFRRERRAADTLPLEPEQLDRVVSVEDVTMEETWRIWQVRRALDELPADERDVLRLAYHEGMSQSEVAQHLGIALGTVKSRTARAQRHLAEKLAHLREDVPL</sequence>
<dbReference type="PANTHER" id="PTHR43133:SF62">
    <property type="entry name" value="RNA POLYMERASE SIGMA FACTOR SIGZ"/>
    <property type="match status" value="1"/>
</dbReference>
<dbReference type="GO" id="GO:0003677">
    <property type="term" value="F:DNA binding"/>
    <property type="evidence" value="ECO:0007669"/>
    <property type="project" value="InterPro"/>
</dbReference>
<proteinExistence type="inferred from homology"/>
<dbReference type="SUPFAM" id="SSF88946">
    <property type="entry name" value="Sigma2 domain of RNA polymerase sigma factors"/>
    <property type="match status" value="1"/>
</dbReference>
<dbReference type="AlphaFoldDB" id="A0A4R0IMS0"/>
<feature type="domain" description="RNA polymerase sigma factor 70 region 4 type 2" evidence="6">
    <location>
        <begin position="124"/>
        <end position="175"/>
    </location>
</feature>
<accession>A0A4R0IMS0</accession>
<dbReference type="InterPro" id="IPR013325">
    <property type="entry name" value="RNA_pol_sigma_r2"/>
</dbReference>
<evidence type="ECO:0000256" key="4">
    <source>
        <dbReference type="ARBA" id="ARBA00023163"/>
    </source>
</evidence>
<dbReference type="InterPro" id="IPR036388">
    <property type="entry name" value="WH-like_DNA-bd_sf"/>
</dbReference>
<evidence type="ECO:0000313" key="8">
    <source>
        <dbReference type="Proteomes" id="UP000292695"/>
    </source>
</evidence>
<dbReference type="InterPro" id="IPR039425">
    <property type="entry name" value="RNA_pol_sigma-70-like"/>
</dbReference>
<keyword evidence="2" id="KW-0805">Transcription regulation</keyword>
<dbReference type="Proteomes" id="UP000292695">
    <property type="component" value="Unassembled WGS sequence"/>
</dbReference>
<keyword evidence="3" id="KW-0731">Sigma factor</keyword>
<comment type="caution">
    <text evidence="7">The sequence shown here is derived from an EMBL/GenBank/DDBJ whole genome shotgun (WGS) entry which is preliminary data.</text>
</comment>
<dbReference type="Gene3D" id="1.10.10.10">
    <property type="entry name" value="Winged helix-like DNA-binding domain superfamily/Winged helix DNA-binding domain"/>
    <property type="match status" value="1"/>
</dbReference>
<dbReference type="InterPro" id="IPR013324">
    <property type="entry name" value="RNA_pol_sigma_r3/r4-like"/>
</dbReference>
<name>A0A4R0IMS0_9ACTN</name>
<organism evidence="7 8">
    <name type="scientific">Kribbella sindirgiensis</name>
    <dbReference type="NCBI Taxonomy" id="1124744"/>
    <lineage>
        <taxon>Bacteria</taxon>
        <taxon>Bacillati</taxon>
        <taxon>Actinomycetota</taxon>
        <taxon>Actinomycetes</taxon>
        <taxon>Propionibacteriales</taxon>
        <taxon>Kribbellaceae</taxon>
        <taxon>Kribbella</taxon>
    </lineage>
</organism>
<dbReference type="GO" id="GO:0016987">
    <property type="term" value="F:sigma factor activity"/>
    <property type="evidence" value="ECO:0007669"/>
    <property type="project" value="UniProtKB-KW"/>
</dbReference>
<dbReference type="InterPro" id="IPR014284">
    <property type="entry name" value="RNA_pol_sigma-70_dom"/>
</dbReference>
<keyword evidence="4" id="KW-0804">Transcription</keyword>
<dbReference type="RefSeq" id="WP_131287751.1">
    <property type="nucleotide sequence ID" value="NZ_SJKA01000004.1"/>
</dbReference>
<keyword evidence="8" id="KW-1185">Reference proteome</keyword>
<comment type="similarity">
    <text evidence="1">Belongs to the sigma-70 factor family. ECF subfamily.</text>
</comment>
<dbReference type="GO" id="GO:0006352">
    <property type="term" value="P:DNA-templated transcription initiation"/>
    <property type="evidence" value="ECO:0007669"/>
    <property type="project" value="InterPro"/>
</dbReference>
<dbReference type="Gene3D" id="1.10.1740.10">
    <property type="match status" value="1"/>
</dbReference>
<dbReference type="NCBIfam" id="TIGR02937">
    <property type="entry name" value="sigma70-ECF"/>
    <property type="match status" value="1"/>
</dbReference>
<evidence type="ECO:0000256" key="3">
    <source>
        <dbReference type="ARBA" id="ARBA00023082"/>
    </source>
</evidence>
<gene>
    <name evidence="7" type="ORF">E0H50_13545</name>
</gene>